<dbReference type="EMBL" id="OV725077">
    <property type="protein sequence ID" value="CAH1389254.1"/>
    <property type="molecule type" value="Genomic_DNA"/>
</dbReference>
<protein>
    <submittedName>
        <fullName evidence="1">Uncharacterized protein</fullName>
    </submittedName>
</protein>
<accession>A0A9P0E6D6</accession>
<dbReference type="AlphaFoldDB" id="A0A9P0E6D6"/>
<proteinExistence type="predicted"/>
<name>A0A9P0E6D6_NEZVI</name>
<keyword evidence="2" id="KW-1185">Reference proteome</keyword>
<sequence length="114" mass="12341">MRTNVDGPYKANTAYQQVARRSTPPGGPAATVARAILKTGPSDPPILGTWGRFPVCQLLANGVVDLKMWRTYNVDCGLFLPLHPTAWHAPRCAHAGDVTRPLPPPLDRCSASLR</sequence>
<dbReference type="Proteomes" id="UP001152798">
    <property type="component" value="Chromosome 1"/>
</dbReference>
<gene>
    <name evidence="1" type="ORF">NEZAVI_LOCUS693</name>
</gene>
<evidence type="ECO:0000313" key="2">
    <source>
        <dbReference type="Proteomes" id="UP001152798"/>
    </source>
</evidence>
<evidence type="ECO:0000313" key="1">
    <source>
        <dbReference type="EMBL" id="CAH1389254.1"/>
    </source>
</evidence>
<reference evidence="1" key="1">
    <citation type="submission" date="2022-01" db="EMBL/GenBank/DDBJ databases">
        <authorList>
            <person name="King R."/>
        </authorList>
    </citation>
    <scope>NUCLEOTIDE SEQUENCE</scope>
</reference>
<dbReference type="OrthoDB" id="10474479at2759"/>
<organism evidence="1 2">
    <name type="scientific">Nezara viridula</name>
    <name type="common">Southern green stink bug</name>
    <name type="synonym">Cimex viridulus</name>
    <dbReference type="NCBI Taxonomy" id="85310"/>
    <lineage>
        <taxon>Eukaryota</taxon>
        <taxon>Metazoa</taxon>
        <taxon>Ecdysozoa</taxon>
        <taxon>Arthropoda</taxon>
        <taxon>Hexapoda</taxon>
        <taxon>Insecta</taxon>
        <taxon>Pterygota</taxon>
        <taxon>Neoptera</taxon>
        <taxon>Paraneoptera</taxon>
        <taxon>Hemiptera</taxon>
        <taxon>Heteroptera</taxon>
        <taxon>Panheteroptera</taxon>
        <taxon>Pentatomomorpha</taxon>
        <taxon>Pentatomoidea</taxon>
        <taxon>Pentatomidae</taxon>
        <taxon>Pentatominae</taxon>
        <taxon>Nezara</taxon>
    </lineage>
</organism>